<keyword evidence="14" id="KW-1185">Reference proteome</keyword>
<reference evidence="14" key="1">
    <citation type="journal article" date="2019" name="Int. J. Syst. Evol. Microbiol.">
        <title>The Global Catalogue of Microorganisms (GCM) 10K type strain sequencing project: providing services to taxonomists for standard genome sequencing and annotation.</title>
        <authorList>
            <consortium name="The Broad Institute Genomics Platform"/>
            <consortium name="The Broad Institute Genome Sequencing Center for Infectious Disease"/>
            <person name="Wu L."/>
            <person name="Ma J."/>
        </authorList>
    </citation>
    <scope>NUCLEOTIDE SEQUENCE [LARGE SCALE GENOMIC DNA]</scope>
    <source>
        <strain evidence="14">KCTC 62102</strain>
    </source>
</reference>
<dbReference type="Gene3D" id="2.30.42.10">
    <property type="match status" value="2"/>
</dbReference>
<feature type="transmembrane region" description="Helical" evidence="11">
    <location>
        <begin position="6"/>
        <end position="31"/>
    </location>
</feature>
<evidence type="ECO:0000256" key="6">
    <source>
        <dbReference type="ARBA" id="ARBA00022801"/>
    </source>
</evidence>
<keyword evidence="4" id="KW-0645">Protease</keyword>
<keyword evidence="6 11" id="KW-0378">Hydrolase</keyword>
<dbReference type="InterPro" id="IPR041489">
    <property type="entry name" value="PDZ_6"/>
</dbReference>
<dbReference type="CDD" id="cd23081">
    <property type="entry name" value="cpPDZ_EcRseP-like"/>
    <property type="match status" value="1"/>
</dbReference>
<dbReference type="EC" id="3.4.24.-" evidence="11"/>
<dbReference type="SMART" id="SM00228">
    <property type="entry name" value="PDZ"/>
    <property type="match status" value="1"/>
</dbReference>
<keyword evidence="8 11" id="KW-1133">Transmembrane helix</keyword>
<dbReference type="CDD" id="cd06163">
    <property type="entry name" value="S2P-M50_PDZ_RseP-like"/>
    <property type="match status" value="1"/>
</dbReference>
<gene>
    <name evidence="13" type="primary">rseP</name>
    <name evidence="13" type="ORF">ACFOD6_14025</name>
</gene>
<keyword evidence="7 11" id="KW-0862">Zinc</keyword>
<evidence type="ECO:0000256" key="2">
    <source>
        <dbReference type="ARBA" id="ARBA00004141"/>
    </source>
</evidence>
<evidence type="ECO:0000256" key="8">
    <source>
        <dbReference type="ARBA" id="ARBA00022989"/>
    </source>
</evidence>
<evidence type="ECO:0000313" key="14">
    <source>
        <dbReference type="Proteomes" id="UP001595445"/>
    </source>
</evidence>
<dbReference type="GO" id="GO:0008237">
    <property type="term" value="F:metallopeptidase activity"/>
    <property type="evidence" value="ECO:0007669"/>
    <property type="project" value="UniProtKB-KW"/>
</dbReference>
<dbReference type="InterPro" id="IPR036034">
    <property type="entry name" value="PDZ_sf"/>
</dbReference>
<dbReference type="SUPFAM" id="SSF50156">
    <property type="entry name" value="PDZ domain-like"/>
    <property type="match status" value="2"/>
</dbReference>
<dbReference type="Pfam" id="PF17820">
    <property type="entry name" value="PDZ_6"/>
    <property type="match status" value="1"/>
</dbReference>
<evidence type="ECO:0000256" key="4">
    <source>
        <dbReference type="ARBA" id="ARBA00022670"/>
    </source>
</evidence>
<evidence type="ECO:0000313" key="13">
    <source>
        <dbReference type="EMBL" id="MFC3087166.1"/>
    </source>
</evidence>
<feature type="transmembrane region" description="Helical" evidence="11">
    <location>
        <begin position="125"/>
        <end position="144"/>
    </location>
</feature>
<sequence length="445" mass="47695">MDFFATLGAAVGGTAWTTFFFILALSVIVFVHEYGHYIVGRWSGIHAEVFSLGFGPVVWARRDRRGTQWQIAAIPFGGYVKFLGDADASSVRQGDVSGLTAGEKRHTMAGAPLWARTATVAAGPVANFILTFALLISMAVAFGVPREEPTVGEVRAFPFQGPSLQPGDVITAIEGRPTPDAAAFGAAMENLPVERVMHYTVRRGDQTLEVEGPHLHAPIVGSVVIRSAAIDAGLEEGDVILSLDGHEITTFLQLREIVQQSEGRALPMQVWRKGETFDLTLTPRLRTTEDEGGQLVDRYQIGIFAGLAFEFATRSVGPWEAVTLAGNQVVGMVGSTFSGLWNIVSGQITSCNLSGPIGMAESMGDAARIGGESFILMLAVMSLGVGILNLFPIPVLDGGHLVFYAYEAVMRRPPPDRALKALMMAGMTIVIGIMLFALSRDLLCV</sequence>
<evidence type="ECO:0000256" key="7">
    <source>
        <dbReference type="ARBA" id="ARBA00022833"/>
    </source>
</evidence>
<dbReference type="InterPro" id="IPR004387">
    <property type="entry name" value="Pept_M50_Zn"/>
</dbReference>
<accession>A0ABV7DWI8</accession>
<protein>
    <recommendedName>
        <fullName evidence="11">Zinc metalloprotease</fullName>
        <ecNumber evidence="11">3.4.24.-</ecNumber>
    </recommendedName>
</protein>
<proteinExistence type="inferred from homology"/>
<evidence type="ECO:0000259" key="12">
    <source>
        <dbReference type="SMART" id="SM00228"/>
    </source>
</evidence>
<dbReference type="PANTHER" id="PTHR42837">
    <property type="entry name" value="REGULATOR OF SIGMA-E PROTEASE RSEP"/>
    <property type="match status" value="1"/>
</dbReference>
<dbReference type="PANTHER" id="PTHR42837:SF2">
    <property type="entry name" value="MEMBRANE METALLOPROTEASE ARASP2, CHLOROPLASTIC-RELATED"/>
    <property type="match status" value="1"/>
</dbReference>
<dbReference type="Pfam" id="PF02163">
    <property type="entry name" value="Peptidase_M50"/>
    <property type="match status" value="1"/>
</dbReference>
<evidence type="ECO:0000256" key="10">
    <source>
        <dbReference type="ARBA" id="ARBA00023136"/>
    </source>
</evidence>
<comment type="cofactor">
    <cofactor evidence="1 11">
        <name>Zn(2+)</name>
        <dbReference type="ChEBI" id="CHEBI:29105"/>
    </cofactor>
</comment>
<evidence type="ECO:0000256" key="3">
    <source>
        <dbReference type="ARBA" id="ARBA00007931"/>
    </source>
</evidence>
<dbReference type="Proteomes" id="UP001595445">
    <property type="component" value="Unassembled WGS sequence"/>
</dbReference>
<dbReference type="RefSeq" id="WP_197642966.1">
    <property type="nucleotide sequence ID" value="NZ_JAEACP010000007.1"/>
</dbReference>
<keyword evidence="11" id="KW-0479">Metal-binding</keyword>
<keyword evidence="5 11" id="KW-0812">Transmembrane</keyword>
<evidence type="ECO:0000256" key="9">
    <source>
        <dbReference type="ARBA" id="ARBA00023049"/>
    </source>
</evidence>
<dbReference type="InterPro" id="IPR008915">
    <property type="entry name" value="Peptidase_M50"/>
</dbReference>
<keyword evidence="9 11" id="KW-0482">Metalloprotease</keyword>
<feature type="transmembrane region" description="Helical" evidence="11">
    <location>
        <begin position="418"/>
        <end position="438"/>
    </location>
</feature>
<evidence type="ECO:0000256" key="5">
    <source>
        <dbReference type="ARBA" id="ARBA00022692"/>
    </source>
</evidence>
<evidence type="ECO:0000256" key="11">
    <source>
        <dbReference type="RuleBase" id="RU362031"/>
    </source>
</evidence>
<dbReference type="EMBL" id="JBHRSM010000024">
    <property type="protein sequence ID" value="MFC3087166.1"/>
    <property type="molecule type" value="Genomic_DNA"/>
</dbReference>
<comment type="caution">
    <text evidence="13">The sequence shown here is derived from an EMBL/GenBank/DDBJ whole genome shotgun (WGS) entry which is preliminary data.</text>
</comment>
<name>A0ABV7DWI8_9RHOB</name>
<organism evidence="13 14">
    <name type="scientific">Tabrizicola soli</name>
    <dbReference type="NCBI Taxonomy" id="2185115"/>
    <lineage>
        <taxon>Bacteria</taxon>
        <taxon>Pseudomonadati</taxon>
        <taxon>Pseudomonadota</taxon>
        <taxon>Alphaproteobacteria</taxon>
        <taxon>Rhodobacterales</taxon>
        <taxon>Paracoccaceae</taxon>
        <taxon>Tabrizicola</taxon>
    </lineage>
</organism>
<dbReference type="NCBIfam" id="TIGR00054">
    <property type="entry name" value="RIP metalloprotease RseP"/>
    <property type="match status" value="1"/>
</dbReference>
<dbReference type="InterPro" id="IPR001478">
    <property type="entry name" value="PDZ"/>
</dbReference>
<keyword evidence="10 11" id="KW-0472">Membrane</keyword>
<comment type="similarity">
    <text evidence="3 11">Belongs to the peptidase M50B family.</text>
</comment>
<evidence type="ECO:0000256" key="1">
    <source>
        <dbReference type="ARBA" id="ARBA00001947"/>
    </source>
</evidence>
<feature type="domain" description="PDZ" evidence="12">
    <location>
        <begin position="182"/>
        <end position="274"/>
    </location>
</feature>
<feature type="transmembrane region" description="Helical" evidence="11">
    <location>
        <begin position="374"/>
        <end position="406"/>
    </location>
</feature>
<comment type="subcellular location">
    <subcellularLocation>
        <location evidence="2">Membrane</location>
        <topology evidence="2">Multi-pass membrane protein</topology>
    </subcellularLocation>
</comment>